<dbReference type="Pfam" id="PF00005">
    <property type="entry name" value="ABC_tran"/>
    <property type="match status" value="1"/>
</dbReference>
<dbReference type="CDD" id="cd03233">
    <property type="entry name" value="ABCG_PDR_domain1"/>
    <property type="match status" value="1"/>
</dbReference>
<dbReference type="InterPro" id="IPR017871">
    <property type="entry name" value="ABC_transporter-like_CS"/>
</dbReference>
<keyword evidence="5" id="KW-1185">Reference proteome</keyword>
<evidence type="ECO:0000256" key="2">
    <source>
        <dbReference type="ARBA" id="ARBA00022737"/>
    </source>
</evidence>
<dbReference type="InterPro" id="IPR003439">
    <property type="entry name" value="ABC_transporter-like_ATP-bd"/>
</dbReference>
<protein>
    <recommendedName>
        <fullName evidence="3">ABC transporter domain-containing protein</fullName>
    </recommendedName>
</protein>
<dbReference type="GO" id="GO:0005524">
    <property type="term" value="F:ATP binding"/>
    <property type="evidence" value="ECO:0007669"/>
    <property type="project" value="InterPro"/>
</dbReference>
<evidence type="ECO:0000259" key="3">
    <source>
        <dbReference type="PROSITE" id="PS50893"/>
    </source>
</evidence>
<dbReference type="STRING" id="52247.A0A4T0X2D1"/>
<reference evidence="4 5" key="1">
    <citation type="journal article" date="2019" name="Front. Genet.">
        <title>Whole-Genome Sequencing of the Opportunistic Yeast Pathogen Candida inconspicua Uncovers Its Hybrid Origin.</title>
        <authorList>
            <person name="Mixao V."/>
            <person name="Hansen A.P."/>
            <person name="Saus E."/>
            <person name="Boekhout T."/>
            <person name="Lass-Florl C."/>
            <person name="Gabaldon T."/>
        </authorList>
    </citation>
    <scope>NUCLEOTIDE SEQUENCE [LARGE SCALE GENOMIC DNA]</scope>
    <source>
        <strain evidence="4 5">CBS 180</strain>
    </source>
</reference>
<dbReference type="InterPro" id="IPR034001">
    <property type="entry name" value="ABCG_PDR_1"/>
</dbReference>
<evidence type="ECO:0000256" key="1">
    <source>
        <dbReference type="ARBA" id="ARBA00022448"/>
    </source>
</evidence>
<evidence type="ECO:0000313" key="5">
    <source>
        <dbReference type="Proteomes" id="UP000307173"/>
    </source>
</evidence>
<dbReference type="Gene3D" id="3.40.50.300">
    <property type="entry name" value="P-loop containing nucleotide triphosphate hydrolases"/>
    <property type="match status" value="1"/>
</dbReference>
<name>A0A4T0X2D1_9ASCO</name>
<keyword evidence="2" id="KW-0677">Repeat</keyword>
<organism evidence="4 5">
    <name type="scientific">Pichia inconspicua</name>
    <dbReference type="NCBI Taxonomy" id="52247"/>
    <lineage>
        <taxon>Eukaryota</taxon>
        <taxon>Fungi</taxon>
        <taxon>Dikarya</taxon>
        <taxon>Ascomycota</taxon>
        <taxon>Saccharomycotina</taxon>
        <taxon>Pichiomycetes</taxon>
        <taxon>Pichiales</taxon>
        <taxon>Pichiaceae</taxon>
        <taxon>Pichia</taxon>
    </lineage>
</organism>
<evidence type="ECO:0000313" key="4">
    <source>
        <dbReference type="EMBL" id="TID29454.1"/>
    </source>
</evidence>
<accession>A0A4T0X2D1</accession>
<dbReference type="GO" id="GO:0016887">
    <property type="term" value="F:ATP hydrolysis activity"/>
    <property type="evidence" value="ECO:0007669"/>
    <property type="project" value="InterPro"/>
</dbReference>
<comment type="caution">
    <text evidence="4">The sequence shown here is derived from an EMBL/GenBank/DDBJ whole genome shotgun (WGS) entry which is preliminary data.</text>
</comment>
<dbReference type="AlphaFoldDB" id="A0A4T0X2D1"/>
<dbReference type="EMBL" id="SELW01000313">
    <property type="protein sequence ID" value="TID29454.1"/>
    <property type="molecule type" value="Genomic_DNA"/>
</dbReference>
<dbReference type="SUPFAM" id="SSF52540">
    <property type="entry name" value="P-loop containing nucleoside triphosphate hydrolases"/>
    <property type="match status" value="1"/>
</dbReference>
<proteinExistence type="predicted"/>
<dbReference type="PROSITE" id="PS00211">
    <property type="entry name" value="ABC_TRANSPORTER_1"/>
    <property type="match status" value="1"/>
</dbReference>
<dbReference type="Proteomes" id="UP000307173">
    <property type="component" value="Unassembled WGS sequence"/>
</dbReference>
<dbReference type="PROSITE" id="PS50893">
    <property type="entry name" value="ABC_TRANSPORTER_2"/>
    <property type="match status" value="1"/>
</dbReference>
<feature type="domain" description="ABC transporter" evidence="3">
    <location>
        <begin position="71"/>
        <end position="311"/>
    </location>
</feature>
<feature type="non-terminal residue" evidence="4">
    <location>
        <position position="391"/>
    </location>
</feature>
<dbReference type="PANTHER" id="PTHR19241">
    <property type="entry name" value="ATP-BINDING CASSETTE TRANSPORTER"/>
    <property type="match status" value="1"/>
</dbReference>
<gene>
    <name evidence="4" type="ORF">CANINC_001958</name>
</gene>
<dbReference type="InterPro" id="IPR027417">
    <property type="entry name" value="P-loop_NTPase"/>
</dbReference>
<sequence length="391" mass="44009">MDEELPDTHLNLDKIINDLVDINKQNGIELPEISVVYKDLTVTGSNTIATVLKDFSDVFLKPIALVYKYYRRSNDTASQLKKLPKTRKIIRNVSGFADPGTMTLVIGRPGAGCSTYLKAIAGETRTYKNIDGLLSFNGLDVDSVRNFLIYNPELDIHFPHLTVEQTLRFVISCTSPKHSDPDATKNFYELLFSLESVEKTLVGDDYVRGISGGERKRVSIAEAMAAAGSVYCFDNATRGLDSNTALHFVQALRIYTNVARTTSIVSLYQASENIYNLFDYVSVLYHGRHIYFGPTDSAVKYFEKLGYLKHPRETSSEFLSSMSDPLARTVDTTYKGNSIPSTPDEFEDAWLNSKEYIDLHSEIDKRLSTFINKPPLSQHPHASYWFELKAC</sequence>
<keyword evidence="1" id="KW-0813">Transport</keyword>
<dbReference type="OrthoDB" id="4093211at2759"/>